<dbReference type="Gene3D" id="3.40.50.11380">
    <property type="match status" value="1"/>
</dbReference>
<dbReference type="EC" id="2.4.1.255" evidence="3"/>
<dbReference type="PROSITE" id="PS50293">
    <property type="entry name" value="TPR_REGION"/>
    <property type="match status" value="2"/>
</dbReference>
<dbReference type="SMART" id="SM00028">
    <property type="entry name" value="TPR"/>
    <property type="match status" value="5"/>
</dbReference>
<dbReference type="GO" id="GO:0097363">
    <property type="term" value="F:protein O-acetylglucosaminyltransferase activity"/>
    <property type="evidence" value="ECO:0007669"/>
    <property type="project" value="UniProtKB-EC"/>
</dbReference>
<comment type="pathway">
    <text evidence="1">Protein modification; protein glycosylation.</text>
</comment>
<dbReference type="Gene3D" id="1.25.40.10">
    <property type="entry name" value="Tetratricopeptide repeat domain"/>
    <property type="match status" value="2"/>
</dbReference>
<comment type="caution">
    <text evidence="9">The sequence shown here is derived from an EMBL/GenBank/DDBJ whole genome shotgun (WGS) entry which is preliminary data.</text>
</comment>
<reference evidence="9" key="1">
    <citation type="journal article" date="2015" name="Nature">
        <title>Complex archaea that bridge the gap between prokaryotes and eukaryotes.</title>
        <authorList>
            <person name="Spang A."/>
            <person name="Saw J.H."/>
            <person name="Jorgensen S.L."/>
            <person name="Zaremba-Niedzwiedzka K."/>
            <person name="Martijn J."/>
            <person name="Lind A.E."/>
            <person name="van Eijk R."/>
            <person name="Schleper C."/>
            <person name="Guy L."/>
            <person name="Ettema T.J."/>
        </authorList>
    </citation>
    <scope>NUCLEOTIDE SEQUENCE</scope>
</reference>
<keyword evidence="4" id="KW-0328">Glycosyltransferase</keyword>
<sequence length="681" mass="76892">MRLNLDRLMGQASKLRRKGDLAQASQLYLTILEAYPGNQRASKALEQLRTEAIDPPVETLRDLESLYQKGEFADVAETGERLAQDFPRSFTLWNIIGAANQALGRTNAAEANFRRALDINPQDADAHNNLGVILKAQNRTGEALESYQRATLFNPNHADALVNLGNLVKDTGRVDDALTYYAKAQRINPGDATIYYNIAGTLQEKGEVEESVRHYLRALELAPDYHKARAQLLHQLAHLCDWDRLQSFSTDTATLGIVGEPVEPFALLFLEDSPSRQRIRSERFAAKRFEASPLPIPIRTVVPRKNLRIGYFSADFHSHATMYLLSQVLLGHDRSSFEIYIYSYGAKQDEWITPTLKNAVTRFQDVRELSDLDLAGLARRDALDIAVDLKGYTRNSRSGIFSHRLAPIQISYLGYPGTMGARFIDYIVADDVIIPPSHREHYTENVIYLPHSYQPTDNSREIPDKPSSRQQFGLPPDGFVFCCFNATYKITLREFAIWMRLLGKVDGSVLWLLRSNKWAEANLRAATKAHGIDESRLVFAERQPHLEHLARHRHADLFLDTFNVNAHTTASDALWAGLPIVTRMGEQFAARVAASVLHAAGLPELITDSDEAYEMLALDLATDRCKLDVIKQKLSDNRLTQPLFDSRRYTKHLEAAYRQACQRYIDGKAVDTIRVEDDRAG</sequence>
<dbReference type="Pfam" id="PF13844">
    <property type="entry name" value="Glyco_transf_41"/>
    <property type="match status" value="2"/>
</dbReference>
<evidence type="ECO:0000256" key="6">
    <source>
        <dbReference type="ARBA" id="ARBA00022737"/>
    </source>
</evidence>
<evidence type="ECO:0000256" key="2">
    <source>
        <dbReference type="ARBA" id="ARBA00005386"/>
    </source>
</evidence>
<dbReference type="SUPFAM" id="SSF48452">
    <property type="entry name" value="TPR-like"/>
    <property type="match status" value="1"/>
</dbReference>
<comment type="similarity">
    <text evidence="2">Belongs to the glycosyltransferase 41 family. O-GlcNAc transferase subfamily.</text>
</comment>
<dbReference type="SUPFAM" id="SSF53756">
    <property type="entry name" value="UDP-Glycosyltransferase/glycogen phosphorylase"/>
    <property type="match status" value="1"/>
</dbReference>
<dbReference type="Pfam" id="PF14559">
    <property type="entry name" value="TPR_19"/>
    <property type="match status" value="1"/>
</dbReference>
<evidence type="ECO:0000256" key="5">
    <source>
        <dbReference type="ARBA" id="ARBA00022679"/>
    </source>
</evidence>
<dbReference type="AlphaFoldDB" id="A0A0F9TYV0"/>
<evidence type="ECO:0000256" key="3">
    <source>
        <dbReference type="ARBA" id="ARBA00011970"/>
    </source>
</evidence>
<protein>
    <recommendedName>
        <fullName evidence="3">protein O-GlcNAc transferase</fullName>
        <ecNumber evidence="3">2.4.1.255</ecNumber>
    </recommendedName>
</protein>
<proteinExistence type="inferred from homology"/>
<keyword evidence="5" id="KW-0808">Transferase</keyword>
<dbReference type="InterPro" id="IPR019734">
    <property type="entry name" value="TPR_rpt"/>
</dbReference>
<evidence type="ECO:0000313" key="9">
    <source>
        <dbReference type="EMBL" id="KKN86175.1"/>
    </source>
</evidence>
<keyword evidence="6" id="KW-0677">Repeat</keyword>
<name>A0A0F9TYV0_9ZZZZ</name>
<dbReference type="EMBL" id="LAZR01000151">
    <property type="protein sequence ID" value="KKN86175.1"/>
    <property type="molecule type" value="Genomic_DNA"/>
</dbReference>
<evidence type="ECO:0000256" key="4">
    <source>
        <dbReference type="ARBA" id="ARBA00022676"/>
    </source>
</evidence>
<dbReference type="Pfam" id="PF13414">
    <property type="entry name" value="TPR_11"/>
    <property type="match status" value="1"/>
</dbReference>
<accession>A0A0F9TYV0</accession>
<evidence type="ECO:0000256" key="7">
    <source>
        <dbReference type="ARBA" id="ARBA00022803"/>
    </source>
</evidence>
<dbReference type="PANTHER" id="PTHR44998:SF1">
    <property type="entry name" value="UDP-N-ACETYLGLUCOSAMINE--PEPTIDE N-ACETYLGLUCOSAMINYLTRANSFERASE 110 KDA SUBUNIT"/>
    <property type="match status" value="1"/>
</dbReference>
<dbReference type="Gene3D" id="3.40.50.2000">
    <property type="entry name" value="Glycogen Phosphorylase B"/>
    <property type="match status" value="1"/>
</dbReference>
<feature type="domain" description="O-GlcNAc transferase C-terminal" evidence="8">
    <location>
        <begin position="467"/>
        <end position="653"/>
    </location>
</feature>
<gene>
    <name evidence="9" type="ORF">LCGC14_0272130</name>
</gene>
<feature type="domain" description="O-GlcNAc transferase C-terminal" evidence="8">
    <location>
        <begin position="301"/>
        <end position="457"/>
    </location>
</feature>
<keyword evidence="7" id="KW-0802">TPR repeat</keyword>
<evidence type="ECO:0000256" key="1">
    <source>
        <dbReference type="ARBA" id="ARBA00004922"/>
    </source>
</evidence>
<dbReference type="InterPro" id="IPR011990">
    <property type="entry name" value="TPR-like_helical_dom_sf"/>
</dbReference>
<dbReference type="PROSITE" id="PS50005">
    <property type="entry name" value="TPR"/>
    <property type="match status" value="4"/>
</dbReference>
<dbReference type="InterPro" id="IPR029489">
    <property type="entry name" value="OGT/SEC/SPY_C"/>
</dbReference>
<dbReference type="PANTHER" id="PTHR44998">
    <property type="match status" value="1"/>
</dbReference>
<organism evidence="9">
    <name type="scientific">marine sediment metagenome</name>
    <dbReference type="NCBI Taxonomy" id="412755"/>
    <lineage>
        <taxon>unclassified sequences</taxon>
        <taxon>metagenomes</taxon>
        <taxon>ecological metagenomes</taxon>
    </lineage>
</organism>
<evidence type="ECO:0000259" key="8">
    <source>
        <dbReference type="Pfam" id="PF13844"/>
    </source>
</evidence>